<evidence type="ECO:0000313" key="3">
    <source>
        <dbReference type="EMBL" id="MCP9272803.1"/>
    </source>
</evidence>
<dbReference type="Pfam" id="PF10092">
    <property type="entry name" value="DUF2330"/>
    <property type="match status" value="1"/>
</dbReference>
<dbReference type="EMBL" id="JANDBD010000004">
    <property type="protein sequence ID" value="MCP9272803.1"/>
    <property type="molecule type" value="Genomic_DNA"/>
</dbReference>
<reference evidence="3 4" key="1">
    <citation type="submission" date="2022-06" db="EMBL/GenBank/DDBJ databases">
        <title>Mycolicibacterium sp. CAU 1645 isolated from seawater.</title>
        <authorList>
            <person name="Kim W."/>
        </authorList>
    </citation>
    <scope>NUCLEOTIDE SEQUENCE [LARGE SCALE GENOMIC DNA]</scope>
    <source>
        <strain evidence="3 4">CAU 1645</strain>
    </source>
</reference>
<keyword evidence="1" id="KW-0472">Membrane</keyword>
<sequence length="354" mass="37877">MTRGCRWVAAFLLLLVAASAVSVATPAWACGCGAYIPNAAGASVATERALIAWDGARQDVVMSFQVSGSSESAAWVMPVPSAAEVTLADAELFADLDRLTAPRVEFRDDWWPTFDWLSTGYGDSEGSAGARAPSGVNVLDRQRIGPFDVSRLAADDASALANWLADNGFPNPAGLDRNLAAYVTQRWQLVAIKLVPDDATGALTGDLQPLRLSFDADSVVYPMRLSRSATVPQTIDLYILAQHRMDPDSSPVPGTRPILQYAGRIDDASTPALEPYLARGSYLTRWSEFIAQPESIDGDYVFATASADDDFRKVVYVTRHRGDLTGLLILGVLGVGVVAATLLLVRGAAKRARS</sequence>
<protein>
    <submittedName>
        <fullName evidence="3">DUF2330 domain-containing protein</fullName>
    </submittedName>
</protein>
<keyword evidence="2" id="KW-0732">Signal</keyword>
<accession>A0ABT1M0X7</accession>
<dbReference type="Proteomes" id="UP001651690">
    <property type="component" value="Unassembled WGS sequence"/>
</dbReference>
<dbReference type="PROSITE" id="PS51257">
    <property type="entry name" value="PROKAR_LIPOPROTEIN"/>
    <property type="match status" value="1"/>
</dbReference>
<proteinExistence type="predicted"/>
<comment type="caution">
    <text evidence="3">The sequence shown here is derived from an EMBL/GenBank/DDBJ whole genome shotgun (WGS) entry which is preliminary data.</text>
</comment>
<keyword evidence="1" id="KW-1133">Transmembrane helix</keyword>
<gene>
    <name evidence="3" type="ORF">NM203_11465</name>
</gene>
<organism evidence="3 4">
    <name type="scientific">Mycolicibacterium arenosum</name>
    <dbReference type="NCBI Taxonomy" id="2952157"/>
    <lineage>
        <taxon>Bacteria</taxon>
        <taxon>Bacillati</taxon>
        <taxon>Actinomycetota</taxon>
        <taxon>Actinomycetes</taxon>
        <taxon>Mycobacteriales</taxon>
        <taxon>Mycobacteriaceae</taxon>
        <taxon>Mycolicibacterium</taxon>
    </lineage>
</organism>
<keyword evidence="4" id="KW-1185">Reference proteome</keyword>
<feature type="chain" id="PRO_5045208557" evidence="2">
    <location>
        <begin position="30"/>
        <end position="354"/>
    </location>
</feature>
<feature type="signal peptide" evidence="2">
    <location>
        <begin position="1"/>
        <end position="29"/>
    </location>
</feature>
<name>A0ABT1M0X7_9MYCO</name>
<dbReference type="RefSeq" id="WP_255060036.1">
    <property type="nucleotide sequence ID" value="NZ_JANDBD010000004.1"/>
</dbReference>
<evidence type="ECO:0000313" key="4">
    <source>
        <dbReference type="Proteomes" id="UP001651690"/>
    </source>
</evidence>
<dbReference type="InterPro" id="IPR019283">
    <property type="entry name" value="DUF2330"/>
</dbReference>
<evidence type="ECO:0000256" key="2">
    <source>
        <dbReference type="SAM" id="SignalP"/>
    </source>
</evidence>
<evidence type="ECO:0000256" key="1">
    <source>
        <dbReference type="SAM" id="Phobius"/>
    </source>
</evidence>
<feature type="transmembrane region" description="Helical" evidence="1">
    <location>
        <begin position="324"/>
        <end position="345"/>
    </location>
</feature>
<keyword evidence="1" id="KW-0812">Transmembrane</keyword>